<feature type="DNA-binding region" description="H-T-H motif" evidence="4">
    <location>
        <begin position="34"/>
        <end position="53"/>
    </location>
</feature>
<evidence type="ECO:0000256" key="2">
    <source>
        <dbReference type="ARBA" id="ARBA00023125"/>
    </source>
</evidence>
<keyword evidence="3" id="KW-0804">Transcription</keyword>
<evidence type="ECO:0000256" key="5">
    <source>
        <dbReference type="SAM" id="MobiDB-lite"/>
    </source>
</evidence>
<evidence type="ECO:0000256" key="3">
    <source>
        <dbReference type="ARBA" id="ARBA00023163"/>
    </source>
</evidence>
<evidence type="ECO:0000259" key="6">
    <source>
        <dbReference type="PROSITE" id="PS50977"/>
    </source>
</evidence>
<dbReference type="RefSeq" id="WP_093652895.1">
    <property type="nucleotide sequence ID" value="NZ_FNHI01000003.1"/>
</dbReference>
<dbReference type="GO" id="GO:0003700">
    <property type="term" value="F:DNA-binding transcription factor activity"/>
    <property type="evidence" value="ECO:0007669"/>
    <property type="project" value="TreeGrafter"/>
</dbReference>
<organism evidence="7 8">
    <name type="scientific">Streptomyces wuyuanensis</name>
    <dbReference type="NCBI Taxonomy" id="1196353"/>
    <lineage>
        <taxon>Bacteria</taxon>
        <taxon>Bacillati</taxon>
        <taxon>Actinomycetota</taxon>
        <taxon>Actinomycetes</taxon>
        <taxon>Kitasatosporales</taxon>
        <taxon>Streptomycetaceae</taxon>
        <taxon>Streptomyces</taxon>
    </lineage>
</organism>
<dbReference type="PRINTS" id="PR00455">
    <property type="entry name" value="HTHTETR"/>
</dbReference>
<dbReference type="PROSITE" id="PS50977">
    <property type="entry name" value="HTH_TETR_2"/>
    <property type="match status" value="1"/>
</dbReference>
<feature type="domain" description="HTH tetR-type" evidence="6">
    <location>
        <begin position="11"/>
        <end position="71"/>
    </location>
</feature>
<dbReference type="Gene3D" id="1.10.357.10">
    <property type="entry name" value="Tetracycline Repressor, domain 2"/>
    <property type="match status" value="1"/>
</dbReference>
<dbReference type="AlphaFoldDB" id="A0A1G9Q2Q9"/>
<dbReference type="Proteomes" id="UP000199063">
    <property type="component" value="Unassembled WGS sequence"/>
</dbReference>
<dbReference type="OrthoDB" id="3813186at2"/>
<feature type="region of interest" description="Disordered" evidence="5">
    <location>
        <begin position="102"/>
        <end position="127"/>
    </location>
</feature>
<dbReference type="InterPro" id="IPR001647">
    <property type="entry name" value="HTH_TetR"/>
</dbReference>
<dbReference type="GeneID" id="40828655"/>
<dbReference type="PANTHER" id="PTHR30055">
    <property type="entry name" value="HTH-TYPE TRANSCRIPTIONAL REGULATOR RUTR"/>
    <property type="match status" value="1"/>
</dbReference>
<keyword evidence="1" id="KW-0805">Transcription regulation</keyword>
<dbReference type="STRING" id="1196353.SAMN05444921_103220"/>
<evidence type="ECO:0000256" key="4">
    <source>
        <dbReference type="PROSITE-ProRule" id="PRU00335"/>
    </source>
</evidence>
<proteinExistence type="predicted"/>
<evidence type="ECO:0000313" key="8">
    <source>
        <dbReference type="Proteomes" id="UP000199063"/>
    </source>
</evidence>
<dbReference type="PANTHER" id="PTHR30055:SF234">
    <property type="entry name" value="HTH-TYPE TRANSCRIPTIONAL REGULATOR BETI"/>
    <property type="match status" value="1"/>
</dbReference>
<name>A0A1G9Q2Q9_9ACTN</name>
<dbReference type="SUPFAM" id="SSF46689">
    <property type="entry name" value="Homeodomain-like"/>
    <property type="match status" value="1"/>
</dbReference>
<dbReference type="InterPro" id="IPR050109">
    <property type="entry name" value="HTH-type_TetR-like_transc_reg"/>
</dbReference>
<dbReference type="Pfam" id="PF00440">
    <property type="entry name" value="TetR_N"/>
    <property type="match status" value="1"/>
</dbReference>
<protein>
    <submittedName>
        <fullName evidence="7">Regulatory protein, tetR family</fullName>
    </submittedName>
</protein>
<dbReference type="EMBL" id="FNHI01000003">
    <property type="protein sequence ID" value="SDM04767.1"/>
    <property type="molecule type" value="Genomic_DNA"/>
</dbReference>
<gene>
    <name evidence="7" type="ORF">SAMN05444921_103220</name>
</gene>
<evidence type="ECO:0000256" key="1">
    <source>
        <dbReference type="ARBA" id="ARBA00023015"/>
    </source>
</evidence>
<reference evidence="8" key="1">
    <citation type="submission" date="2016-10" db="EMBL/GenBank/DDBJ databases">
        <authorList>
            <person name="Varghese N."/>
            <person name="Submissions S."/>
        </authorList>
    </citation>
    <scope>NUCLEOTIDE SEQUENCE [LARGE SCALE GENOMIC DNA]</scope>
    <source>
        <strain evidence="8">CGMCC 4.7042</strain>
    </source>
</reference>
<dbReference type="InterPro" id="IPR009057">
    <property type="entry name" value="Homeodomain-like_sf"/>
</dbReference>
<evidence type="ECO:0000313" key="7">
    <source>
        <dbReference type="EMBL" id="SDM04767.1"/>
    </source>
</evidence>
<sequence>MARLTRAQTQERTRAGVLAAARDEFAEHGFRAARIDAIAERAGLTRGAVYSNFPGKRALYFSVLAELAEHAPGRTGPAPRQGRTPAEALGALARAWVTRPTSAVTDSGAGDGTGFGDSERARPRAVGPGADLIPELAADEGLRRPYRQLLELNALLVALALEAMRPPAPSPGSPQRRSVRLAKTVLTTLYGASRTAAAAPGFIEPFDVVSACEQLAGLELSDWWAPPTGIRPAFRADEPWEPPAAAELVRGGPVPLASDGVVAFLGMHRLSAVEEAVRAAPPGTAITVVAVTGEPDELVPLARLVVGELGRCLREAFPREAWPGLRVVCDGTGAVAAAAGITGCDDTTEAAVRVGGGRILYRAAGPGACHTVASAPAAHSRHTPAGG</sequence>
<keyword evidence="2 4" id="KW-0238">DNA-binding</keyword>
<accession>A0A1G9Q2Q9</accession>
<dbReference type="GO" id="GO:0000976">
    <property type="term" value="F:transcription cis-regulatory region binding"/>
    <property type="evidence" value="ECO:0007669"/>
    <property type="project" value="TreeGrafter"/>
</dbReference>
<keyword evidence="8" id="KW-1185">Reference proteome</keyword>